<dbReference type="Pfam" id="PF03497">
    <property type="entry name" value="Anthrax_toxA"/>
    <property type="match status" value="1"/>
</dbReference>
<dbReference type="AlphaFoldDB" id="A0A5E4W817"/>
<dbReference type="EC" id="4.6.1.1" evidence="3"/>
<reference evidence="3 4" key="1">
    <citation type="submission" date="2019-08" db="EMBL/GenBank/DDBJ databases">
        <authorList>
            <person name="Peeters C."/>
        </authorList>
    </citation>
    <scope>NUCLEOTIDE SEQUENCE [LARGE SCALE GENOMIC DNA]</scope>
    <source>
        <strain evidence="3 4">LMG 31108</strain>
    </source>
</reference>
<accession>A0A5E4W817</accession>
<dbReference type="InterPro" id="IPR005165">
    <property type="entry name" value="Anthrax_toxin_edema_cen"/>
</dbReference>
<keyword evidence="4" id="KW-1185">Reference proteome</keyword>
<dbReference type="GO" id="GO:0008294">
    <property type="term" value="F:calcium- and calmodulin-responsive adenylate cyclase activity"/>
    <property type="evidence" value="ECO:0007669"/>
    <property type="project" value="InterPro"/>
</dbReference>
<dbReference type="OrthoDB" id="1550625at2"/>
<feature type="domain" description="Anthrax toxin edema factor central" evidence="2">
    <location>
        <begin position="156"/>
        <end position="259"/>
    </location>
</feature>
<evidence type="ECO:0000256" key="1">
    <source>
        <dbReference type="SAM" id="MobiDB-lite"/>
    </source>
</evidence>
<dbReference type="Proteomes" id="UP000406256">
    <property type="component" value="Unassembled WGS sequence"/>
</dbReference>
<feature type="region of interest" description="Disordered" evidence="1">
    <location>
        <begin position="1"/>
        <end position="87"/>
    </location>
</feature>
<dbReference type="InterPro" id="IPR035099">
    <property type="entry name" value="Anthrax_toxin_C-terminal"/>
</dbReference>
<dbReference type="Gene3D" id="3.90.1760.10">
    <property type="entry name" value="Anthrax toxin, edema factor, central domain"/>
    <property type="match status" value="1"/>
</dbReference>
<feature type="region of interest" description="Disordered" evidence="1">
    <location>
        <begin position="133"/>
        <end position="152"/>
    </location>
</feature>
<sequence length="492" mass="51892">MQISRYGPPAALTSQTATPPPTVHKNRPGVSPVETSAAPDVSASPDTPQSPDAAGLSETDTEARATHHHDDSGYESYEDGGNGAHDAETDAAHDAWRIGSRTFDQLRRALIGVSNARRDVAFDAHGAGGCDATTTTTTTTHEIGTSASRRRETSMPAFAEAIQRVSNQYNVVIGLRRPNALGQSLLHEGFPTKNFHVKAKSSASGPTAGFVPVDAKYAKVDVEQWEKQAKSVASALKAGAKAVGLRLSPARVAELLAHGAMRHVGGETYQATYPAGEMTFSLRPASTGAAGVHGAHEAPDAPDALSVFDAAGQPVTVLTNPPELPGGFAKDKAIVANPLPMTADYDLFCLFSRQQRDVDRLPMPVQPRVVAGPKDPSRNLASQYLGAVATGQRQPEDPNMGNISFFHRTIVDALNTAVARDGYRGGKLFWHNAENGNPFSPGFASVDAPLFFIPDKPAPLSASSLDDLTAVMGELQALGYAAKLSPRLSVHA</sequence>
<dbReference type="InterPro" id="IPR037017">
    <property type="entry name" value="Anthrax_toxin_edema_cen_sf"/>
</dbReference>
<dbReference type="SUPFAM" id="SSF81298">
    <property type="entry name" value="Adenylylcyclase toxin (the edema factor)"/>
    <property type="match status" value="1"/>
</dbReference>
<evidence type="ECO:0000313" key="4">
    <source>
        <dbReference type="Proteomes" id="UP000406256"/>
    </source>
</evidence>
<dbReference type="EMBL" id="CABPSB010000010">
    <property type="protein sequence ID" value="VVE19225.1"/>
    <property type="molecule type" value="Genomic_DNA"/>
</dbReference>
<dbReference type="GO" id="GO:0005576">
    <property type="term" value="C:extracellular region"/>
    <property type="evidence" value="ECO:0007669"/>
    <property type="project" value="InterPro"/>
</dbReference>
<keyword evidence="3" id="KW-0456">Lyase</keyword>
<evidence type="ECO:0000313" key="3">
    <source>
        <dbReference type="EMBL" id="VVE19225.1"/>
    </source>
</evidence>
<feature type="compositionally biased region" description="Basic and acidic residues" evidence="1">
    <location>
        <begin position="61"/>
        <end position="72"/>
    </location>
</feature>
<name>A0A5E4W817_9BURK</name>
<organism evidence="3 4">
    <name type="scientific">Pandoraea anhela</name>
    <dbReference type="NCBI Taxonomy" id="2508295"/>
    <lineage>
        <taxon>Bacteria</taxon>
        <taxon>Pseudomonadati</taxon>
        <taxon>Pseudomonadota</taxon>
        <taxon>Betaproteobacteria</taxon>
        <taxon>Burkholderiales</taxon>
        <taxon>Burkholderiaceae</taxon>
        <taxon>Pandoraea</taxon>
    </lineage>
</organism>
<proteinExistence type="predicted"/>
<protein>
    <submittedName>
        <fullName evidence="3">Calmodulin-sensitive adenylate cyclase</fullName>
        <ecNumber evidence="3">4.6.1.1</ecNumber>
    </submittedName>
</protein>
<gene>
    <name evidence="3" type="primary">cya</name>
    <name evidence="3" type="ORF">PAN31108_03036</name>
</gene>
<dbReference type="RefSeq" id="WP_150669640.1">
    <property type="nucleotide sequence ID" value="NZ_CABPSB010000010.1"/>
</dbReference>
<evidence type="ECO:0000259" key="2">
    <source>
        <dbReference type="Pfam" id="PF03497"/>
    </source>
</evidence>
<dbReference type="Gene3D" id="3.30.70.1720">
    <property type="match status" value="1"/>
</dbReference>